<dbReference type="Pfam" id="PF00496">
    <property type="entry name" value="SBP_bac_5"/>
    <property type="match status" value="1"/>
</dbReference>
<dbReference type="SUPFAM" id="SSF53850">
    <property type="entry name" value="Periplasmic binding protein-like II"/>
    <property type="match status" value="1"/>
</dbReference>
<evidence type="ECO:0000256" key="3">
    <source>
        <dbReference type="ARBA" id="ARBA00022729"/>
    </source>
</evidence>
<evidence type="ECO:0000256" key="4">
    <source>
        <dbReference type="SAM" id="MobiDB-lite"/>
    </source>
</evidence>
<reference evidence="7 8" key="1">
    <citation type="journal article" date="2015" name="Nat. Commun.">
        <title>Production of butyrate from lysine and the Amadori product fructoselysine by a human gut commensal.</title>
        <authorList>
            <person name="Bui T.P."/>
            <person name="Ritari J."/>
            <person name="Boeren S."/>
            <person name="de Waard P."/>
            <person name="Plugge C.M."/>
            <person name="de Vos W.M."/>
        </authorList>
    </citation>
    <scope>NUCLEOTIDE SEQUENCE [LARGE SCALE GENOMIC DNA]</scope>
    <source>
        <strain evidence="7 8">AF211</strain>
    </source>
</reference>
<dbReference type="Proteomes" id="UP000064844">
    <property type="component" value="Chromosome"/>
</dbReference>
<sequence>MKKRTLALILSAAMCLSVALSGCTADEPSQSASTPAPGGETSAPAEEGGKSLTIAVLNDVISLDPAAKDSSSEMQMASHLYDPLVDYDADLTKKPGLAESWTILEDGVTWEFKLRQGVKFSNGNDFNADDVVFSFERILNDPTLEMGVYLMRLQEVKKVDDYTVQLVTKIPYPVFAGSLVHIMMLDKETCEGLTSEEIAANPVGTGRYCLEEHVKESYIKLVRNDDYWGELPEAETVEFRVIANAATRTTALINGEVDFISNIPVMDVDRLKSDANIQVVTNPSLSCSYMGFDLLNEHGSAGTDDPNPLLNVKVRQAIYHAIDIQTIIDTVMNGYATVANSYMPSICVGYNPDAERPAYDPELAKQLLAEAGYPDGFYLRIDARSDSDMNADQVSQAIASYLEKVGITTEVNLLPRASFYEKVDAENLQSSFFMAGWGDGSGEGMVIFNDMLYTYNGKPGMGEGNKGHYSNPEVDALLDEASVEADQDKRAALVEQVDQIARDEAAYVPLFFKDNIFGVRAGLQYTPRSDDHILAWDFTF</sequence>
<gene>
    <name evidence="7" type="ORF">IB211_02436c</name>
</gene>
<dbReference type="InterPro" id="IPR030678">
    <property type="entry name" value="Peptide/Ni-bd"/>
</dbReference>
<dbReference type="AlphaFoldDB" id="A0A0S2W684"/>
<feature type="chain" id="PRO_5006606362" evidence="5">
    <location>
        <begin position="26"/>
        <end position="540"/>
    </location>
</feature>
<evidence type="ECO:0000313" key="7">
    <source>
        <dbReference type="EMBL" id="ALP94827.1"/>
    </source>
</evidence>
<feature type="domain" description="Solute-binding protein family 5" evidence="6">
    <location>
        <begin position="94"/>
        <end position="456"/>
    </location>
</feature>
<keyword evidence="2" id="KW-0813">Transport</keyword>
<dbReference type="eggNOG" id="COG0747">
    <property type="taxonomic scope" value="Bacteria"/>
</dbReference>
<evidence type="ECO:0000256" key="1">
    <source>
        <dbReference type="ARBA" id="ARBA00005695"/>
    </source>
</evidence>
<evidence type="ECO:0000259" key="6">
    <source>
        <dbReference type="Pfam" id="PF00496"/>
    </source>
</evidence>
<feature type="region of interest" description="Disordered" evidence="4">
    <location>
        <begin position="26"/>
        <end position="47"/>
    </location>
</feature>
<evidence type="ECO:0000256" key="2">
    <source>
        <dbReference type="ARBA" id="ARBA00022448"/>
    </source>
</evidence>
<protein>
    <submittedName>
        <fullName evidence="7">Dipeptide-binding ABC transporter, periplasmic substrate-binding component</fullName>
    </submittedName>
</protein>
<reference evidence="8" key="2">
    <citation type="submission" date="2015-04" db="EMBL/GenBank/DDBJ databases">
        <title>A butyrogenic pathway from the amino acid lysine in a human gut commensal.</title>
        <authorList>
            <person name="de Vos W.M."/>
            <person name="Bui N.T.P."/>
            <person name="Plugge C.M."/>
            <person name="Ritari J."/>
        </authorList>
    </citation>
    <scope>NUCLEOTIDE SEQUENCE [LARGE SCALE GENOMIC DNA]</scope>
    <source>
        <strain evidence="8">AF211</strain>
    </source>
</reference>
<dbReference type="InterPro" id="IPR039424">
    <property type="entry name" value="SBP_5"/>
</dbReference>
<dbReference type="GO" id="GO:1904680">
    <property type="term" value="F:peptide transmembrane transporter activity"/>
    <property type="evidence" value="ECO:0007669"/>
    <property type="project" value="TreeGrafter"/>
</dbReference>
<dbReference type="PANTHER" id="PTHR30290:SF9">
    <property type="entry name" value="OLIGOPEPTIDE-BINDING PROTEIN APPA"/>
    <property type="match status" value="1"/>
</dbReference>
<comment type="similarity">
    <text evidence="1">Belongs to the bacterial solute-binding protein 5 family.</text>
</comment>
<name>A0A0S2W684_9FIRM</name>
<dbReference type="Gene3D" id="3.10.105.10">
    <property type="entry name" value="Dipeptide-binding Protein, Domain 3"/>
    <property type="match status" value="1"/>
</dbReference>
<dbReference type="RefSeq" id="WP_058118172.1">
    <property type="nucleotide sequence ID" value="NZ_CP011307.1"/>
</dbReference>
<dbReference type="CDD" id="cd08498">
    <property type="entry name" value="PBP2_NikA_DppA_OppA_like_2"/>
    <property type="match status" value="1"/>
</dbReference>
<dbReference type="KEGG" id="ibu:IB211_02436c"/>
<accession>A0A0S2W684</accession>
<proteinExistence type="inferred from homology"/>
<dbReference type="GO" id="GO:0042597">
    <property type="term" value="C:periplasmic space"/>
    <property type="evidence" value="ECO:0007669"/>
    <property type="project" value="UniProtKB-ARBA"/>
</dbReference>
<dbReference type="STRING" id="1297617.IB211_02436c"/>
<dbReference type="EMBL" id="CP011307">
    <property type="protein sequence ID" value="ALP94827.1"/>
    <property type="molecule type" value="Genomic_DNA"/>
</dbReference>
<keyword evidence="3 5" id="KW-0732">Signal</keyword>
<organism evidence="7 8">
    <name type="scientific">Intestinimonas butyriciproducens</name>
    <dbReference type="NCBI Taxonomy" id="1297617"/>
    <lineage>
        <taxon>Bacteria</taxon>
        <taxon>Bacillati</taxon>
        <taxon>Bacillota</taxon>
        <taxon>Clostridia</taxon>
        <taxon>Eubacteriales</taxon>
        <taxon>Intestinimonas</taxon>
    </lineage>
</organism>
<dbReference type="PANTHER" id="PTHR30290">
    <property type="entry name" value="PERIPLASMIC BINDING COMPONENT OF ABC TRANSPORTER"/>
    <property type="match status" value="1"/>
</dbReference>
<dbReference type="PROSITE" id="PS51257">
    <property type="entry name" value="PROKAR_LIPOPROTEIN"/>
    <property type="match status" value="1"/>
</dbReference>
<evidence type="ECO:0000313" key="8">
    <source>
        <dbReference type="Proteomes" id="UP000064844"/>
    </source>
</evidence>
<dbReference type="GO" id="GO:0043190">
    <property type="term" value="C:ATP-binding cassette (ABC) transporter complex"/>
    <property type="evidence" value="ECO:0007669"/>
    <property type="project" value="InterPro"/>
</dbReference>
<dbReference type="PIRSF" id="PIRSF002741">
    <property type="entry name" value="MppA"/>
    <property type="match status" value="1"/>
</dbReference>
<keyword evidence="8" id="KW-1185">Reference proteome</keyword>
<dbReference type="Gene3D" id="3.90.76.10">
    <property type="entry name" value="Dipeptide-binding Protein, Domain 1"/>
    <property type="match status" value="1"/>
</dbReference>
<dbReference type="Gene3D" id="3.40.190.10">
    <property type="entry name" value="Periplasmic binding protein-like II"/>
    <property type="match status" value="1"/>
</dbReference>
<dbReference type="GO" id="GO:0015833">
    <property type="term" value="P:peptide transport"/>
    <property type="evidence" value="ECO:0007669"/>
    <property type="project" value="TreeGrafter"/>
</dbReference>
<evidence type="ECO:0000256" key="5">
    <source>
        <dbReference type="SAM" id="SignalP"/>
    </source>
</evidence>
<feature type="signal peptide" evidence="5">
    <location>
        <begin position="1"/>
        <end position="25"/>
    </location>
</feature>
<dbReference type="InterPro" id="IPR000914">
    <property type="entry name" value="SBP_5_dom"/>
</dbReference>